<dbReference type="Proteomes" id="UP000288805">
    <property type="component" value="Unassembled WGS sequence"/>
</dbReference>
<proteinExistence type="predicted"/>
<reference evidence="1 2" key="1">
    <citation type="journal article" date="2018" name="PLoS Genet.">
        <title>Population sequencing reveals clonal diversity and ancestral inbreeding in the grapevine cultivar Chardonnay.</title>
        <authorList>
            <person name="Roach M.J."/>
            <person name="Johnson D.L."/>
            <person name="Bohlmann J."/>
            <person name="van Vuuren H.J."/>
            <person name="Jones S.J."/>
            <person name="Pretorius I.S."/>
            <person name="Schmidt S.A."/>
            <person name="Borneman A.R."/>
        </authorList>
    </citation>
    <scope>NUCLEOTIDE SEQUENCE [LARGE SCALE GENOMIC DNA]</scope>
    <source>
        <strain evidence="2">cv. Chardonnay</strain>
        <tissue evidence="1">Leaf</tissue>
    </source>
</reference>
<evidence type="ECO:0000313" key="2">
    <source>
        <dbReference type="Proteomes" id="UP000288805"/>
    </source>
</evidence>
<accession>A0A438J8B5</accession>
<dbReference type="EMBL" id="QGNW01000057">
    <property type="protein sequence ID" value="RVX05190.1"/>
    <property type="molecule type" value="Genomic_DNA"/>
</dbReference>
<comment type="caution">
    <text evidence="1">The sequence shown here is derived from an EMBL/GenBank/DDBJ whole genome shotgun (WGS) entry which is preliminary data.</text>
</comment>
<organism evidence="1 2">
    <name type="scientific">Vitis vinifera</name>
    <name type="common">Grape</name>
    <dbReference type="NCBI Taxonomy" id="29760"/>
    <lineage>
        <taxon>Eukaryota</taxon>
        <taxon>Viridiplantae</taxon>
        <taxon>Streptophyta</taxon>
        <taxon>Embryophyta</taxon>
        <taxon>Tracheophyta</taxon>
        <taxon>Spermatophyta</taxon>
        <taxon>Magnoliopsida</taxon>
        <taxon>eudicotyledons</taxon>
        <taxon>Gunneridae</taxon>
        <taxon>Pentapetalae</taxon>
        <taxon>rosids</taxon>
        <taxon>Vitales</taxon>
        <taxon>Vitaceae</taxon>
        <taxon>Viteae</taxon>
        <taxon>Vitis</taxon>
    </lineage>
</organism>
<gene>
    <name evidence="1" type="ORF">CK203_020108</name>
</gene>
<dbReference type="AlphaFoldDB" id="A0A438J8B5"/>
<protein>
    <submittedName>
        <fullName evidence="1">Uncharacterized protein</fullName>
    </submittedName>
</protein>
<name>A0A438J8B5_VITVI</name>
<evidence type="ECO:0000313" key="1">
    <source>
        <dbReference type="EMBL" id="RVX05190.1"/>
    </source>
</evidence>
<sequence>MTFPNPGIRETPQNFLNPKCYFHWNLKNQEAQVARSVLCITGLCKLMLLDVEGCHVTTSCLDSLSGLLYLKCIILFMILKILHLI</sequence>